<name>A0A6A6FV83_9PEZI</name>
<reference evidence="3" key="1">
    <citation type="journal article" date="2020" name="Stud. Mycol.">
        <title>101 Dothideomycetes genomes: a test case for predicting lifestyles and emergence of pathogens.</title>
        <authorList>
            <person name="Haridas S."/>
            <person name="Albert R."/>
            <person name="Binder M."/>
            <person name="Bloem J."/>
            <person name="Labutti K."/>
            <person name="Salamov A."/>
            <person name="Andreopoulos B."/>
            <person name="Baker S."/>
            <person name="Barry K."/>
            <person name="Bills G."/>
            <person name="Bluhm B."/>
            <person name="Cannon C."/>
            <person name="Castanera R."/>
            <person name="Culley D."/>
            <person name="Daum C."/>
            <person name="Ezra D."/>
            <person name="Gonzalez J."/>
            <person name="Henrissat B."/>
            <person name="Kuo A."/>
            <person name="Liang C."/>
            <person name="Lipzen A."/>
            <person name="Lutzoni F."/>
            <person name="Magnuson J."/>
            <person name="Mondo S."/>
            <person name="Nolan M."/>
            <person name="Ohm R."/>
            <person name="Pangilinan J."/>
            <person name="Park H.-J."/>
            <person name="Ramirez L."/>
            <person name="Alfaro M."/>
            <person name="Sun H."/>
            <person name="Tritt A."/>
            <person name="Yoshinaga Y."/>
            <person name="Zwiers L.-H."/>
            <person name="Turgeon B."/>
            <person name="Goodwin S."/>
            <person name="Spatafora J."/>
            <person name="Crous P."/>
            <person name="Grigoriev I."/>
        </authorList>
    </citation>
    <scope>NUCLEOTIDE SEQUENCE</scope>
    <source>
        <strain evidence="3">SCOH1-5</strain>
    </source>
</reference>
<organism evidence="3 4">
    <name type="scientific">Cercospora zeae-maydis SCOH1-5</name>
    <dbReference type="NCBI Taxonomy" id="717836"/>
    <lineage>
        <taxon>Eukaryota</taxon>
        <taxon>Fungi</taxon>
        <taxon>Dikarya</taxon>
        <taxon>Ascomycota</taxon>
        <taxon>Pezizomycotina</taxon>
        <taxon>Dothideomycetes</taxon>
        <taxon>Dothideomycetidae</taxon>
        <taxon>Mycosphaerellales</taxon>
        <taxon>Mycosphaerellaceae</taxon>
        <taxon>Cercospora</taxon>
    </lineage>
</organism>
<evidence type="ECO:0000259" key="1">
    <source>
        <dbReference type="Pfam" id="PF07287"/>
    </source>
</evidence>
<gene>
    <name evidence="3" type="ORF">CERZMDRAFT_109051</name>
</gene>
<sequence>MSRESPCLGSPLEYSIMAADSTRPVRIAGVSGSVSDRRHAMLKFAKNHPNDPVDVIIGDFMSEANMTSRGALKAASSANAVANADKHFTSVLSSGATDAYEPTFLEALAPALPYIAKHKIKVAVNAGASDTEKLHQVVVEMCKKGSYDLKVAWISGDEVFPAVQRARKNSSSTFENVCTGEVLDEWEHEPIYAQAYLGGLGIATAFSKGADIVVCGRVSDASPVIGAAYWWHGWTRDMLPELANAFVAGHMIECSNYVVGGNFTGFKSLEFNNWKDIGYPVAEISRSGNVVITKGQGWGGGEVSVQTCSSQLLYEIQGPWYFNSDVTAVLDEMWFEQIGTDRVALRGIKADLPPPTTKVGLTAKGGYQAEVHWLLVGLDTAEKARMMELQIRHALAPHSSRFSLLNFSINGTAAENPTNQASATVDFRVFAQAKNEADIAPNKFLRVCIDCIMQGYPGATFQLDIRQGFPKPCYEYYVTLLPQIEVDHRVHLWDGSNFDVPPPQETKTYPKNQPNFPTTLVEEQVDLSANPFGPTTPGPLGWIVHARSGDKGSNANVGFWVRFRDEYTWLRNLLSTDKIKELLGEEYDGKKMVERFELPNMLAVHFVLKDHLDRGVSCSSSYDVLGKNVAEFLRARWVDLPNKFLGRGKL</sequence>
<dbReference type="PANTHER" id="PTHR47585:SF2">
    <property type="entry name" value="DUF1446 DOMAIN PROTEIN (AFU_ORTHOLOGUE AFUA_6G11420)"/>
    <property type="match status" value="1"/>
</dbReference>
<feature type="domain" description="AtuA-like ferredoxin-fold" evidence="2">
    <location>
        <begin position="540"/>
        <end position="637"/>
    </location>
</feature>
<evidence type="ECO:0000259" key="2">
    <source>
        <dbReference type="Pfam" id="PF23544"/>
    </source>
</evidence>
<dbReference type="Pfam" id="PF23544">
    <property type="entry name" value="AtuA_ferredoxin"/>
    <property type="match status" value="1"/>
</dbReference>
<dbReference type="OrthoDB" id="10265871at2759"/>
<feature type="domain" description="Acyclic terpene utilisation N-terminal" evidence="1">
    <location>
        <begin position="25"/>
        <end position="492"/>
    </location>
</feature>
<dbReference type="Proteomes" id="UP000799539">
    <property type="component" value="Unassembled WGS sequence"/>
</dbReference>
<keyword evidence="4" id="KW-1185">Reference proteome</keyword>
<evidence type="ECO:0000313" key="3">
    <source>
        <dbReference type="EMBL" id="KAF2217291.1"/>
    </source>
</evidence>
<dbReference type="Pfam" id="PF07287">
    <property type="entry name" value="AtuA"/>
    <property type="match status" value="1"/>
</dbReference>
<accession>A0A6A6FV83</accession>
<dbReference type="InterPro" id="IPR010839">
    <property type="entry name" value="AtuA_N"/>
</dbReference>
<dbReference type="InterPro" id="IPR056362">
    <property type="entry name" value="AtuA-like_ferredoxin_dom"/>
</dbReference>
<dbReference type="EMBL" id="ML992663">
    <property type="protein sequence ID" value="KAF2217291.1"/>
    <property type="molecule type" value="Genomic_DNA"/>
</dbReference>
<proteinExistence type="predicted"/>
<dbReference type="AlphaFoldDB" id="A0A6A6FV83"/>
<evidence type="ECO:0000313" key="4">
    <source>
        <dbReference type="Proteomes" id="UP000799539"/>
    </source>
</evidence>
<dbReference type="PANTHER" id="PTHR47585">
    <property type="match status" value="1"/>
</dbReference>
<evidence type="ECO:0008006" key="5">
    <source>
        <dbReference type="Google" id="ProtNLM"/>
    </source>
</evidence>
<protein>
    <recommendedName>
        <fullName evidence="5">DUF1446 domain-containing protein</fullName>
    </recommendedName>
</protein>